<gene>
    <name evidence="2" type="ORF">CL176_00335</name>
</gene>
<evidence type="ECO:0000313" key="3">
    <source>
        <dbReference type="Proteomes" id="UP000263232"/>
    </source>
</evidence>
<evidence type="ECO:0000313" key="2">
    <source>
        <dbReference type="EMBL" id="AXY24597.1"/>
    </source>
</evidence>
<name>A0A347WHP0_9LACT</name>
<dbReference type="AlphaFoldDB" id="A0A347WHP0"/>
<evidence type="ECO:0000256" key="1">
    <source>
        <dbReference type="SAM" id="SignalP"/>
    </source>
</evidence>
<dbReference type="RefSeq" id="WP_118989521.1">
    <property type="nucleotide sequence ID" value="NZ_CP023434.1"/>
</dbReference>
<organism evidence="2 3">
    <name type="scientific">Suicoccus acidiformans</name>
    <dbReference type="NCBI Taxonomy" id="2036206"/>
    <lineage>
        <taxon>Bacteria</taxon>
        <taxon>Bacillati</taxon>
        <taxon>Bacillota</taxon>
        <taxon>Bacilli</taxon>
        <taxon>Lactobacillales</taxon>
        <taxon>Aerococcaceae</taxon>
        <taxon>Suicoccus</taxon>
    </lineage>
</organism>
<reference evidence="2 3" key="1">
    <citation type="submission" date="2017-09" db="EMBL/GenBank/DDBJ databases">
        <title>Complete genome sequence of Oxytococcus suis strain ZY16052.</title>
        <authorList>
            <person name="Li F."/>
        </authorList>
    </citation>
    <scope>NUCLEOTIDE SEQUENCE [LARGE SCALE GENOMIC DNA]</scope>
    <source>
        <strain evidence="2 3">ZY16052</strain>
    </source>
</reference>
<keyword evidence="1" id="KW-0732">Signal</keyword>
<dbReference type="Proteomes" id="UP000263232">
    <property type="component" value="Chromosome"/>
</dbReference>
<dbReference type="KEGG" id="abae:CL176_00335"/>
<sequence>MKRRLLLSLGLFSLLHPQQVVWAEASQGLSVEDMPFTGYYVAPDDYAIEGLLFDERQLIIYVHNGGDIAGEHDHHHGHEAHDSHMHDVTEEVPHHDHEVDNVEGALSGQERVNALASLHSFPHPDLANYSEGLREHYLDELNLPYDLKGTYAEITQQITPEMSQTDIIHLINNTIPSIYYTEKDGYAYYIIANPDVEQVDNVWIVSLFGEEIIRLEGSGWRIEDEEGITYEFIDGIVPN</sequence>
<proteinExistence type="predicted"/>
<keyword evidence="3" id="KW-1185">Reference proteome</keyword>
<accession>A0A347WHP0</accession>
<feature type="chain" id="PRO_5039232556" evidence="1">
    <location>
        <begin position="23"/>
        <end position="239"/>
    </location>
</feature>
<dbReference type="OrthoDB" id="2139009at2"/>
<protein>
    <submittedName>
        <fullName evidence="2">Uncharacterized protein</fullName>
    </submittedName>
</protein>
<dbReference type="EMBL" id="CP023434">
    <property type="protein sequence ID" value="AXY24597.1"/>
    <property type="molecule type" value="Genomic_DNA"/>
</dbReference>
<feature type="signal peptide" evidence="1">
    <location>
        <begin position="1"/>
        <end position="22"/>
    </location>
</feature>